<dbReference type="Gene3D" id="3.20.20.80">
    <property type="entry name" value="Glycosidases"/>
    <property type="match status" value="1"/>
</dbReference>
<comment type="caution">
    <text evidence="5">The sequence shown here is derived from an EMBL/GenBank/DDBJ whole genome shotgun (WGS) entry which is preliminary data.</text>
</comment>
<dbReference type="InterPro" id="IPR008979">
    <property type="entry name" value="Galactose-bd-like_sf"/>
</dbReference>
<dbReference type="PANTHER" id="PTHR31297:SF13">
    <property type="entry name" value="PUTATIVE-RELATED"/>
    <property type="match status" value="1"/>
</dbReference>
<keyword evidence="1 3" id="KW-0378">Hydrolase</keyword>
<evidence type="ECO:0000256" key="3">
    <source>
        <dbReference type="RuleBase" id="RU361153"/>
    </source>
</evidence>
<evidence type="ECO:0000259" key="4">
    <source>
        <dbReference type="Pfam" id="PF00150"/>
    </source>
</evidence>
<dbReference type="Proteomes" id="UP000659344">
    <property type="component" value="Unassembled WGS sequence"/>
</dbReference>
<name>A0ABQ1YF94_9BACL</name>
<keyword evidence="2 3" id="KW-0326">Glycosidase</keyword>
<evidence type="ECO:0000256" key="2">
    <source>
        <dbReference type="ARBA" id="ARBA00023295"/>
    </source>
</evidence>
<organism evidence="5 6">
    <name type="scientific">Paenibacillus segetis</name>
    <dbReference type="NCBI Taxonomy" id="1325360"/>
    <lineage>
        <taxon>Bacteria</taxon>
        <taxon>Bacillati</taxon>
        <taxon>Bacillota</taxon>
        <taxon>Bacilli</taxon>
        <taxon>Bacillales</taxon>
        <taxon>Paenibacillaceae</taxon>
        <taxon>Paenibacillus</taxon>
    </lineage>
</organism>
<dbReference type="InterPro" id="IPR050386">
    <property type="entry name" value="Glycosyl_hydrolase_5"/>
</dbReference>
<dbReference type="PANTHER" id="PTHR31297">
    <property type="entry name" value="GLUCAN ENDO-1,6-BETA-GLUCOSIDASE B"/>
    <property type="match status" value="1"/>
</dbReference>
<dbReference type="InterPro" id="IPR017853">
    <property type="entry name" value="GH"/>
</dbReference>
<keyword evidence="6" id="KW-1185">Reference proteome</keyword>
<dbReference type="Gene3D" id="2.60.120.260">
    <property type="entry name" value="Galactose-binding domain-like"/>
    <property type="match status" value="1"/>
</dbReference>
<dbReference type="InterPro" id="IPR001547">
    <property type="entry name" value="Glyco_hydro_5"/>
</dbReference>
<comment type="similarity">
    <text evidence="3">Belongs to the glycosyl hydrolase 5 (cellulase A) family.</text>
</comment>
<gene>
    <name evidence="5" type="ORF">GCM10008013_22140</name>
</gene>
<protein>
    <recommendedName>
        <fullName evidence="4">Glycoside hydrolase family 5 domain-containing protein</fullName>
    </recommendedName>
</protein>
<proteinExistence type="inferred from homology"/>
<dbReference type="SUPFAM" id="SSF49785">
    <property type="entry name" value="Galactose-binding domain-like"/>
    <property type="match status" value="1"/>
</dbReference>
<evidence type="ECO:0000313" key="5">
    <source>
        <dbReference type="EMBL" id="GGH23216.1"/>
    </source>
</evidence>
<sequence length="541" mass="63608">MNIHQSNEVTGFVKAEGQQILNGEGKPFLLRGVGLGSWLLPEGYMWKFPEQGDRPRRMEKMIEEVIGQEKAEQFWETYYDYHSSEADIRRIAEEGFNSVRLPINARFLIEEDYPVRFKEHHFQILDRMIDWCKTYKLYVILDLHGAPGGQTGTNIDDSEHDQPELFMEESHRKATIEIWAALARRYKDEWIIAGYDLLNEPLPEWFNKYNDQVMPLYKEITEAIREIDKKHMIILEGVHWATDWTIFEDKFDDNLMLQFHKYWNNPDQESIQKFLDKRDEWNVPIFMGEGGENNIEWYVGAFSLYEDLSISWNFWTWKKMDTSNSPCSIRQPEGWQLFIDYLQGGNKPDPETAGKILLSYLENMRLENCDYHPEVVNSLFRRPSLQIPAIFYGYRKEGISYRLANKAEQNVDFRVQDRTDIRFIDSTRTTPNFEHGQGQSWSDDERLCLQASSGDWFKYEINVRSSQEYSSYAMDVKMSAVGEDACLTIIIDDEQVDSIVLQGDEWRTYPLSNKLSLSQGLHQVQLKVASGTIRMDWLALR</sequence>
<dbReference type="EMBL" id="BMFT01000001">
    <property type="protein sequence ID" value="GGH23216.1"/>
    <property type="molecule type" value="Genomic_DNA"/>
</dbReference>
<dbReference type="Pfam" id="PF00150">
    <property type="entry name" value="Cellulase"/>
    <property type="match status" value="1"/>
</dbReference>
<evidence type="ECO:0000256" key="1">
    <source>
        <dbReference type="ARBA" id="ARBA00022801"/>
    </source>
</evidence>
<evidence type="ECO:0000313" key="6">
    <source>
        <dbReference type="Proteomes" id="UP000659344"/>
    </source>
</evidence>
<reference evidence="6" key="1">
    <citation type="journal article" date="2019" name="Int. J. Syst. Evol. Microbiol.">
        <title>The Global Catalogue of Microorganisms (GCM) 10K type strain sequencing project: providing services to taxonomists for standard genome sequencing and annotation.</title>
        <authorList>
            <consortium name="The Broad Institute Genomics Platform"/>
            <consortium name="The Broad Institute Genome Sequencing Center for Infectious Disease"/>
            <person name="Wu L."/>
            <person name="Ma J."/>
        </authorList>
    </citation>
    <scope>NUCLEOTIDE SEQUENCE [LARGE SCALE GENOMIC DNA]</scope>
    <source>
        <strain evidence="6">CGMCC 1.12769</strain>
    </source>
</reference>
<dbReference type="SUPFAM" id="SSF51445">
    <property type="entry name" value="(Trans)glycosidases"/>
    <property type="match status" value="1"/>
</dbReference>
<accession>A0ABQ1YF94</accession>
<dbReference type="RefSeq" id="WP_188538634.1">
    <property type="nucleotide sequence ID" value="NZ_BMFT01000001.1"/>
</dbReference>
<feature type="domain" description="Glycoside hydrolase family 5" evidence="4">
    <location>
        <begin position="70"/>
        <end position="319"/>
    </location>
</feature>